<feature type="compositionally biased region" description="Basic residues" evidence="1">
    <location>
        <begin position="107"/>
        <end position="119"/>
    </location>
</feature>
<dbReference type="PANTHER" id="PTHR12673">
    <property type="entry name" value="FACIOGENITAL DYSPLASIA PROTEIN"/>
    <property type="match status" value="1"/>
</dbReference>
<dbReference type="InterPro" id="IPR035899">
    <property type="entry name" value="DBL_dom_sf"/>
</dbReference>
<evidence type="ECO:0000256" key="1">
    <source>
        <dbReference type="SAM" id="MobiDB-lite"/>
    </source>
</evidence>
<dbReference type="Gene3D" id="1.20.900.10">
    <property type="entry name" value="Dbl homology (DH) domain"/>
    <property type="match status" value="1"/>
</dbReference>
<dbReference type="SUPFAM" id="SSF48065">
    <property type="entry name" value="DBL homology domain (DH-domain)"/>
    <property type="match status" value="1"/>
</dbReference>
<feature type="compositionally biased region" description="Low complexity" evidence="1">
    <location>
        <begin position="258"/>
        <end position="279"/>
    </location>
</feature>
<evidence type="ECO:0000313" key="4">
    <source>
        <dbReference type="Proteomes" id="UP001219525"/>
    </source>
</evidence>
<evidence type="ECO:0000313" key="3">
    <source>
        <dbReference type="EMBL" id="KAJ7204358.1"/>
    </source>
</evidence>
<feature type="compositionally biased region" description="Polar residues" evidence="1">
    <location>
        <begin position="126"/>
        <end position="144"/>
    </location>
</feature>
<gene>
    <name evidence="3" type="ORF">GGX14DRAFT_460160</name>
</gene>
<name>A0AAD6VAK0_9AGAR</name>
<protein>
    <recommendedName>
        <fullName evidence="2">DH domain-containing protein</fullName>
    </recommendedName>
</protein>
<evidence type="ECO:0000259" key="2">
    <source>
        <dbReference type="PROSITE" id="PS50010"/>
    </source>
</evidence>
<sequence>MATEVDCVSFHASESLASSDSSLLSTPELTPPSSSTSSIDSSENSFFSARSSNVAETTVDVKTVQGTGILGFEGRVQFPPKRPNFNDLGSPLSHDSPGPTPLSPPFRRPRKLRKARPHVPKLSLDSALTSVSGSLQTASPTALSDRQEPPRTTPIISHQPSTPGQMNLKRGRRSSLPTIPSATFYSVDKWNSGEVARELSEDLRAVRFLTPHGSTSKPLHRPRSPHPTTLRRNISTHALVSLAWTGQIPSSIPSSHFALSSVPSSSGLSTPASASLGSARRSTWSEEDEDTFKNSPTYPEPRVRRGRSSPGGRTRRWTLAMAITDDEMTDEMFVDEVESMRTQGKFWESRKSLDSPTLSRFPVSPSTGSSTPSTFAPRLKHALPCLSEPLLSATWRTARHTLLTCRELIRTERHYLSFLFALVSNETATPVPALMLTYVPALVQASEDLLLRMEVNPSAQGVAEAFLEGESGLEAAFIAWCGVAASFFSQSGRDRAGSTNASREIDSPIVIPLKRRMSTWVQRRNSSIKRRDTATATDLSRKNSDPPKTSRSLPSVRDLAILPTQRVMRYALLFRDLLANVPASSPSYSSVKRALQAAITLAQKSDRAQGNAAFLC</sequence>
<dbReference type="InterPro" id="IPR000219">
    <property type="entry name" value="DH_dom"/>
</dbReference>
<feature type="region of interest" description="Disordered" evidence="1">
    <location>
        <begin position="14"/>
        <end position="52"/>
    </location>
</feature>
<dbReference type="Proteomes" id="UP001219525">
    <property type="component" value="Unassembled WGS sequence"/>
</dbReference>
<feature type="region of interest" description="Disordered" evidence="1">
    <location>
        <begin position="522"/>
        <end position="553"/>
    </location>
</feature>
<dbReference type="InterPro" id="IPR051092">
    <property type="entry name" value="FYVE_RhoGEF_PH"/>
</dbReference>
<dbReference type="GO" id="GO:0005737">
    <property type="term" value="C:cytoplasm"/>
    <property type="evidence" value="ECO:0007669"/>
    <property type="project" value="TreeGrafter"/>
</dbReference>
<dbReference type="EMBL" id="JARJCW010000047">
    <property type="protein sequence ID" value="KAJ7204358.1"/>
    <property type="molecule type" value="Genomic_DNA"/>
</dbReference>
<dbReference type="Pfam" id="PF00621">
    <property type="entry name" value="RhoGEF"/>
    <property type="match status" value="1"/>
</dbReference>
<dbReference type="PANTHER" id="PTHR12673:SF159">
    <property type="entry name" value="LD03170P"/>
    <property type="match status" value="1"/>
</dbReference>
<keyword evidence="4" id="KW-1185">Reference proteome</keyword>
<feature type="region of interest" description="Disordered" evidence="1">
    <location>
        <begin position="256"/>
        <end position="315"/>
    </location>
</feature>
<feature type="compositionally biased region" description="Polar residues" evidence="1">
    <location>
        <begin position="154"/>
        <end position="165"/>
    </location>
</feature>
<dbReference type="GO" id="GO:0005085">
    <property type="term" value="F:guanyl-nucleotide exchange factor activity"/>
    <property type="evidence" value="ECO:0007669"/>
    <property type="project" value="InterPro"/>
</dbReference>
<feature type="region of interest" description="Disordered" evidence="1">
    <location>
        <begin position="73"/>
        <end position="178"/>
    </location>
</feature>
<reference evidence="3" key="1">
    <citation type="submission" date="2023-03" db="EMBL/GenBank/DDBJ databases">
        <title>Massive genome expansion in bonnet fungi (Mycena s.s.) driven by repeated elements and novel gene families across ecological guilds.</title>
        <authorList>
            <consortium name="Lawrence Berkeley National Laboratory"/>
            <person name="Harder C.B."/>
            <person name="Miyauchi S."/>
            <person name="Viragh M."/>
            <person name="Kuo A."/>
            <person name="Thoen E."/>
            <person name="Andreopoulos B."/>
            <person name="Lu D."/>
            <person name="Skrede I."/>
            <person name="Drula E."/>
            <person name="Henrissat B."/>
            <person name="Morin E."/>
            <person name="Kohler A."/>
            <person name="Barry K."/>
            <person name="LaButti K."/>
            <person name="Morin E."/>
            <person name="Salamov A."/>
            <person name="Lipzen A."/>
            <person name="Mereny Z."/>
            <person name="Hegedus B."/>
            <person name="Baldrian P."/>
            <person name="Stursova M."/>
            <person name="Weitz H."/>
            <person name="Taylor A."/>
            <person name="Grigoriev I.V."/>
            <person name="Nagy L.G."/>
            <person name="Martin F."/>
            <person name="Kauserud H."/>
        </authorList>
    </citation>
    <scope>NUCLEOTIDE SEQUENCE</scope>
    <source>
        <strain evidence="3">9144</strain>
    </source>
</reference>
<dbReference type="PROSITE" id="PS50010">
    <property type="entry name" value="DH_2"/>
    <property type="match status" value="1"/>
</dbReference>
<feature type="domain" description="DH" evidence="2">
    <location>
        <begin position="406"/>
        <end position="608"/>
    </location>
</feature>
<feature type="compositionally biased region" description="Basic and acidic residues" evidence="1">
    <location>
        <begin position="529"/>
        <end position="545"/>
    </location>
</feature>
<dbReference type="AlphaFoldDB" id="A0AAD6VAK0"/>
<proteinExistence type="predicted"/>
<comment type="caution">
    <text evidence="3">The sequence shown here is derived from an EMBL/GenBank/DDBJ whole genome shotgun (WGS) entry which is preliminary data.</text>
</comment>
<organism evidence="3 4">
    <name type="scientific">Mycena pura</name>
    <dbReference type="NCBI Taxonomy" id="153505"/>
    <lineage>
        <taxon>Eukaryota</taxon>
        <taxon>Fungi</taxon>
        <taxon>Dikarya</taxon>
        <taxon>Basidiomycota</taxon>
        <taxon>Agaricomycotina</taxon>
        <taxon>Agaricomycetes</taxon>
        <taxon>Agaricomycetidae</taxon>
        <taxon>Agaricales</taxon>
        <taxon>Marasmiineae</taxon>
        <taxon>Mycenaceae</taxon>
        <taxon>Mycena</taxon>
    </lineage>
</organism>
<feature type="region of interest" description="Disordered" evidence="1">
    <location>
        <begin position="211"/>
        <end position="230"/>
    </location>
</feature>
<accession>A0AAD6VAK0</accession>